<feature type="domain" description="NAD-dependent epimerase/dehydratase" evidence="1">
    <location>
        <begin position="3"/>
        <end position="210"/>
    </location>
</feature>
<dbReference type="CDD" id="cd05262">
    <property type="entry name" value="SDR_a7"/>
    <property type="match status" value="1"/>
</dbReference>
<dbReference type="GO" id="GO:0004029">
    <property type="term" value="F:aldehyde dehydrogenase (NAD+) activity"/>
    <property type="evidence" value="ECO:0007669"/>
    <property type="project" value="TreeGrafter"/>
</dbReference>
<dbReference type="PANTHER" id="PTHR48079">
    <property type="entry name" value="PROTEIN YEEZ"/>
    <property type="match status" value="1"/>
</dbReference>
<evidence type="ECO:0000259" key="1">
    <source>
        <dbReference type="Pfam" id="PF01370"/>
    </source>
</evidence>
<gene>
    <name evidence="2" type="ORF">K6K41_26140</name>
</gene>
<dbReference type="GO" id="GO:0005737">
    <property type="term" value="C:cytoplasm"/>
    <property type="evidence" value="ECO:0007669"/>
    <property type="project" value="TreeGrafter"/>
</dbReference>
<proteinExistence type="predicted"/>
<dbReference type="SUPFAM" id="SSF51735">
    <property type="entry name" value="NAD(P)-binding Rossmann-fold domains"/>
    <property type="match status" value="1"/>
</dbReference>
<evidence type="ECO:0000313" key="3">
    <source>
        <dbReference type="Proteomes" id="UP000825701"/>
    </source>
</evidence>
<dbReference type="EMBL" id="CP081869">
    <property type="protein sequence ID" value="QZO00024.1"/>
    <property type="molecule type" value="Genomic_DNA"/>
</dbReference>
<dbReference type="Proteomes" id="UP000825701">
    <property type="component" value="Chromosome"/>
</dbReference>
<dbReference type="Pfam" id="PF01370">
    <property type="entry name" value="Epimerase"/>
    <property type="match status" value="1"/>
</dbReference>
<dbReference type="InterPro" id="IPR001509">
    <property type="entry name" value="Epimerase_deHydtase"/>
</dbReference>
<sequence length="300" mass="31160">MRIFLTGATGFIGSRVTSELLKAGHEVLGLTRSDAGARTLEAAGASVHRGELTDLDGLTRGAAAADAVIHLAFDHDFSNFAANCEKDARAVGALSSGLKGSDRPLVVTSGVGMGSDGSGRPATEDVFDAANPHPRAASERACEAALQAGANVSVVRLPQVHDTRRQGLITPYVELSRDKGLTAYVGEGGNRWSAAHVDDVARLYVLAVERAGPGVRHNAVDEEGVPMRDIAEVVAEGLGVPAISLSAEDAGAHFGWLSIFAGLDMSATSAITRARLGWSPTGPGLISDLRRMDYSRPLAA</sequence>
<dbReference type="AlphaFoldDB" id="A0A9E6RB04"/>
<accession>A0A9E6RB04</accession>
<dbReference type="InterPro" id="IPR051783">
    <property type="entry name" value="NAD(P)-dependent_oxidoreduct"/>
</dbReference>
<reference evidence="2" key="1">
    <citation type="submission" date="2021-08" db="EMBL/GenBank/DDBJ databases">
        <authorList>
            <person name="Zhang H."/>
            <person name="Xu M."/>
            <person name="Yu Z."/>
            <person name="Yang L."/>
            <person name="Cai Y."/>
        </authorList>
    </citation>
    <scope>NUCLEOTIDE SEQUENCE</scope>
    <source>
        <strain evidence="2">CHL1</strain>
    </source>
</reference>
<dbReference type="RefSeq" id="WP_261403165.1">
    <property type="nucleotide sequence ID" value="NZ_CP081869.1"/>
</dbReference>
<dbReference type="Gene3D" id="3.40.50.720">
    <property type="entry name" value="NAD(P)-binding Rossmann-like Domain"/>
    <property type="match status" value="1"/>
</dbReference>
<dbReference type="PANTHER" id="PTHR48079:SF6">
    <property type="entry name" value="NAD(P)-BINDING DOMAIN-CONTAINING PROTEIN-RELATED"/>
    <property type="match status" value="1"/>
</dbReference>
<dbReference type="KEGG" id="cmet:K6K41_26140"/>
<organism evidence="2 3">
    <name type="scientific">Chenggangzhangella methanolivorans</name>
    <dbReference type="NCBI Taxonomy" id="1437009"/>
    <lineage>
        <taxon>Bacteria</taxon>
        <taxon>Pseudomonadati</taxon>
        <taxon>Pseudomonadota</taxon>
        <taxon>Alphaproteobacteria</taxon>
        <taxon>Hyphomicrobiales</taxon>
        <taxon>Methylopilaceae</taxon>
        <taxon>Chenggangzhangella</taxon>
    </lineage>
</organism>
<protein>
    <submittedName>
        <fullName evidence="2">SDR family oxidoreductase</fullName>
    </submittedName>
</protein>
<dbReference type="InterPro" id="IPR036291">
    <property type="entry name" value="NAD(P)-bd_dom_sf"/>
</dbReference>
<evidence type="ECO:0000313" key="2">
    <source>
        <dbReference type="EMBL" id="QZO00024.1"/>
    </source>
</evidence>
<name>A0A9E6RB04_9HYPH</name>
<keyword evidence="3" id="KW-1185">Reference proteome</keyword>